<protein>
    <submittedName>
        <fullName evidence="1">Uncharacterized protein</fullName>
    </submittedName>
</protein>
<dbReference type="KEGG" id="ssyi:EKG83_22180"/>
<evidence type="ECO:0000313" key="1">
    <source>
        <dbReference type="EMBL" id="QFZ19779.1"/>
    </source>
</evidence>
<reference evidence="2" key="1">
    <citation type="journal article" date="2021" name="Curr. Microbiol.">
        <title>Complete genome of nocamycin-producing strain Saccharothrix syringae NRRL B-16468 reveals the biosynthetic potential for secondary metabolites.</title>
        <authorList>
            <person name="Mo X."/>
            <person name="Yang S."/>
        </authorList>
    </citation>
    <scope>NUCLEOTIDE SEQUENCE [LARGE SCALE GENOMIC DNA]</scope>
    <source>
        <strain evidence="2">ATCC 51364 / DSM 43886 / JCM 6844 / KCTC 9398 / NBRC 14523 / NRRL B-16468 / INA 2240</strain>
    </source>
</reference>
<dbReference type="RefSeq" id="WP_033429551.1">
    <property type="nucleotide sequence ID" value="NZ_CP034550.1"/>
</dbReference>
<sequence>MGDAEQMWITVVPPLEDGGDDEAELVLIGIDPTSGDPGQQLVDVLLDRGHEGEEGVFYLLPFDLGVRYERDGDRLAVVLLTSPEVYDHMISQYRQDLAEAGAPLRDAPLVEDGVVLLRREIATDFDPATGTGDQPVVLLLQDGPAAEAELFSAFDAGEAALAVVGTWGEDE</sequence>
<proteinExistence type="predicted"/>
<accession>A0A5Q0H0S3</accession>
<keyword evidence="2" id="KW-1185">Reference proteome</keyword>
<dbReference type="AlphaFoldDB" id="A0A5Q0H0S3"/>
<dbReference type="OrthoDB" id="3381569at2"/>
<name>A0A5Q0H0S3_SACSY</name>
<evidence type="ECO:0000313" key="2">
    <source>
        <dbReference type="Proteomes" id="UP000325787"/>
    </source>
</evidence>
<gene>
    <name evidence="1" type="ORF">EKG83_22180</name>
</gene>
<dbReference type="Proteomes" id="UP000325787">
    <property type="component" value="Chromosome"/>
</dbReference>
<dbReference type="EMBL" id="CP034550">
    <property type="protein sequence ID" value="QFZ19779.1"/>
    <property type="molecule type" value="Genomic_DNA"/>
</dbReference>
<organism evidence="1 2">
    <name type="scientific">Saccharothrix syringae</name>
    <name type="common">Nocardiopsis syringae</name>
    <dbReference type="NCBI Taxonomy" id="103733"/>
    <lineage>
        <taxon>Bacteria</taxon>
        <taxon>Bacillati</taxon>
        <taxon>Actinomycetota</taxon>
        <taxon>Actinomycetes</taxon>
        <taxon>Pseudonocardiales</taxon>
        <taxon>Pseudonocardiaceae</taxon>
        <taxon>Saccharothrix</taxon>
    </lineage>
</organism>